<feature type="transmembrane region" description="Helical" evidence="1">
    <location>
        <begin position="69"/>
        <end position="87"/>
    </location>
</feature>
<reference evidence="2 3" key="1">
    <citation type="journal article" date="2015" name="Genome Biol. Evol.">
        <title>Comparative Genomics of a Bacterivorous Green Alga Reveals Evolutionary Causalities and Consequences of Phago-Mixotrophic Mode of Nutrition.</title>
        <authorList>
            <person name="Burns J.A."/>
            <person name="Paasch A."/>
            <person name="Narechania A."/>
            <person name="Kim E."/>
        </authorList>
    </citation>
    <scope>NUCLEOTIDE SEQUENCE [LARGE SCALE GENOMIC DNA]</scope>
    <source>
        <strain evidence="2 3">PLY_AMNH</strain>
    </source>
</reference>
<keyword evidence="1" id="KW-0812">Transmembrane</keyword>
<feature type="non-terminal residue" evidence="2">
    <location>
        <position position="1"/>
    </location>
</feature>
<keyword evidence="1" id="KW-1133">Transmembrane helix</keyword>
<evidence type="ECO:0000313" key="3">
    <source>
        <dbReference type="Proteomes" id="UP001190700"/>
    </source>
</evidence>
<sequence>EAFPFECPGRKNQVEAFTLSEDGASGNCHGVCPNMALPGVSVTNLSKGLKPQLLRSQLRLAMILSKKVWPGYIFGCLYLCGIILFTVKVSSLRTALTSSMINVPVEEISGPHTFDDINDFIKIYKSPSRGADLNNGDGETPTKGTARFAATTGPTVSGTLTGAASACTCGSCSSSSCALHLLLTKLVTHLIPIVVPHQMLPLPGQPRMDDPIKARLLRWPPDSNTVPQHPYPKTPAVPQVRGRAILYYPCHRASLKSHPPPPAAHHDADQADQL</sequence>
<comment type="caution">
    <text evidence="2">The sequence shown here is derived from an EMBL/GenBank/DDBJ whole genome shotgun (WGS) entry which is preliminary data.</text>
</comment>
<evidence type="ECO:0000313" key="2">
    <source>
        <dbReference type="EMBL" id="KAK3266440.1"/>
    </source>
</evidence>
<protein>
    <submittedName>
        <fullName evidence="2">Uncharacterized protein</fullName>
    </submittedName>
</protein>
<evidence type="ECO:0000256" key="1">
    <source>
        <dbReference type="SAM" id="Phobius"/>
    </source>
</evidence>
<dbReference type="AlphaFoldDB" id="A0AAE0FV48"/>
<name>A0AAE0FV48_9CHLO</name>
<keyword evidence="1" id="KW-0472">Membrane</keyword>
<gene>
    <name evidence="2" type="ORF">CYMTET_24930</name>
</gene>
<dbReference type="Proteomes" id="UP001190700">
    <property type="component" value="Unassembled WGS sequence"/>
</dbReference>
<organism evidence="2 3">
    <name type="scientific">Cymbomonas tetramitiformis</name>
    <dbReference type="NCBI Taxonomy" id="36881"/>
    <lineage>
        <taxon>Eukaryota</taxon>
        <taxon>Viridiplantae</taxon>
        <taxon>Chlorophyta</taxon>
        <taxon>Pyramimonadophyceae</taxon>
        <taxon>Pyramimonadales</taxon>
        <taxon>Pyramimonadaceae</taxon>
        <taxon>Cymbomonas</taxon>
    </lineage>
</organism>
<keyword evidence="3" id="KW-1185">Reference proteome</keyword>
<proteinExistence type="predicted"/>
<accession>A0AAE0FV48</accession>
<dbReference type="EMBL" id="LGRX02013083">
    <property type="protein sequence ID" value="KAK3266440.1"/>
    <property type="molecule type" value="Genomic_DNA"/>
</dbReference>